<dbReference type="RefSeq" id="WP_178011827.1">
    <property type="nucleotide sequence ID" value="NZ_CP058316.1"/>
</dbReference>
<evidence type="ECO:0000313" key="6">
    <source>
        <dbReference type="EMBL" id="QLD11688.1"/>
    </source>
</evidence>
<evidence type="ECO:0000256" key="2">
    <source>
        <dbReference type="ARBA" id="ARBA00022801"/>
    </source>
</evidence>
<organism evidence="6 7">
    <name type="scientific">Microbacterium oleivorans</name>
    <dbReference type="NCBI Taxonomy" id="273677"/>
    <lineage>
        <taxon>Bacteria</taxon>
        <taxon>Bacillati</taxon>
        <taxon>Actinomycetota</taxon>
        <taxon>Actinomycetes</taxon>
        <taxon>Micrococcales</taxon>
        <taxon>Microbacteriaceae</taxon>
        <taxon>Microbacterium</taxon>
    </lineage>
</organism>
<evidence type="ECO:0000256" key="4">
    <source>
        <dbReference type="ARBA" id="ARBA00025742"/>
    </source>
</evidence>
<dbReference type="PANTHER" id="PTHR42988">
    <property type="entry name" value="PHOSPHOHYDROLASE"/>
    <property type="match status" value="1"/>
</dbReference>
<dbReference type="InterPro" id="IPR004843">
    <property type="entry name" value="Calcineurin-like_PHP"/>
</dbReference>
<reference evidence="6 7" key="1">
    <citation type="submission" date="2020-06" db="EMBL/GenBank/DDBJ databases">
        <authorList>
            <person name="Jo H."/>
        </authorList>
    </citation>
    <scope>NUCLEOTIDE SEQUENCE [LARGE SCALE GENOMIC DNA]</scope>
    <source>
        <strain evidence="6 7">I46</strain>
    </source>
</reference>
<comment type="similarity">
    <text evidence="4">Belongs to the cyclic nucleotide phosphodiesterase class-III family.</text>
</comment>
<evidence type="ECO:0000259" key="5">
    <source>
        <dbReference type="Pfam" id="PF00149"/>
    </source>
</evidence>
<evidence type="ECO:0000313" key="7">
    <source>
        <dbReference type="Proteomes" id="UP000509638"/>
    </source>
</evidence>
<dbReference type="InterPro" id="IPR050884">
    <property type="entry name" value="CNP_phosphodiesterase-III"/>
</dbReference>
<evidence type="ECO:0000256" key="1">
    <source>
        <dbReference type="ARBA" id="ARBA00022723"/>
    </source>
</evidence>
<accession>A0A7D5EY91</accession>
<keyword evidence="1" id="KW-0479">Metal-binding</keyword>
<keyword evidence="2" id="KW-0378">Hydrolase</keyword>
<proteinExistence type="inferred from homology"/>
<evidence type="ECO:0000256" key="3">
    <source>
        <dbReference type="ARBA" id="ARBA00023004"/>
    </source>
</evidence>
<feature type="domain" description="Calcineurin-like phosphoesterase" evidence="5">
    <location>
        <begin position="9"/>
        <end position="195"/>
    </location>
</feature>
<dbReference type="Gene3D" id="3.60.21.10">
    <property type="match status" value="1"/>
</dbReference>
<gene>
    <name evidence="6" type="ORF">HW566_07845</name>
</gene>
<dbReference type="InterPro" id="IPR029052">
    <property type="entry name" value="Metallo-depent_PP-like"/>
</dbReference>
<keyword evidence="3" id="KW-0408">Iron</keyword>
<name>A0A7D5EY91_9MICO</name>
<dbReference type="PANTHER" id="PTHR42988:SF2">
    <property type="entry name" value="CYCLIC NUCLEOTIDE PHOSPHODIESTERASE CBUA0032-RELATED"/>
    <property type="match status" value="1"/>
</dbReference>
<dbReference type="Pfam" id="PF00149">
    <property type="entry name" value="Metallophos"/>
    <property type="match status" value="1"/>
</dbReference>
<dbReference type="SUPFAM" id="SSF56300">
    <property type="entry name" value="Metallo-dependent phosphatases"/>
    <property type="match status" value="1"/>
</dbReference>
<protein>
    <submittedName>
        <fullName evidence="6">Metallophosphoesterase</fullName>
    </submittedName>
</protein>
<dbReference type="Proteomes" id="UP000509638">
    <property type="component" value="Chromosome"/>
</dbReference>
<dbReference type="EMBL" id="CP058316">
    <property type="protein sequence ID" value="QLD11688.1"/>
    <property type="molecule type" value="Genomic_DNA"/>
</dbReference>
<dbReference type="AlphaFoldDB" id="A0A7D5EY91"/>
<dbReference type="GO" id="GO:0046872">
    <property type="term" value="F:metal ion binding"/>
    <property type="evidence" value="ECO:0007669"/>
    <property type="project" value="UniProtKB-KW"/>
</dbReference>
<sequence length="262" mass="27526">MSRASGRLTVLHLSDVHATAGGLLYDAVDGIERLRRVETYIRDAAITPEAIVVTGDLAQRGHRGAYPALRDAFARLADVAGVPVLTALGNHDDPVAARVLRGHGGGHHRVELVDDLRFVLLDSSPGELGDGQIAWLRRVLSVPHGVGTVVALHHAPLGSPMPALAEAGLRDAAAFLDAVEGTDVRAVLAGHFHHPLSATLRGIPISVGPSLAYHQVMDAGPDRVSGHDLAMFSLVHLLPDGLIVTNVGLDSPAPIFSSLLTR</sequence>
<dbReference type="GO" id="GO:0016787">
    <property type="term" value="F:hydrolase activity"/>
    <property type="evidence" value="ECO:0007669"/>
    <property type="project" value="UniProtKB-KW"/>
</dbReference>